<protein>
    <submittedName>
        <fullName evidence="2">Uncharacterized protein</fullName>
    </submittedName>
</protein>
<gene>
    <name evidence="2" type="ORF">M9458_006578</name>
</gene>
<reference evidence="2 3" key="1">
    <citation type="submission" date="2024-05" db="EMBL/GenBank/DDBJ databases">
        <title>Genome sequencing and assembly of Indian major carp, Cirrhinus mrigala (Hamilton, 1822).</title>
        <authorList>
            <person name="Mohindra V."/>
            <person name="Chowdhury L.M."/>
            <person name="Lal K."/>
            <person name="Jena J.K."/>
        </authorList>
    </citation>
    <scope>NUCLEOTIDE SEQUENCE [LARGE SCALE GENOMIC DNA]</scope>
    <source>
        <strain evidence="2">CM1030</strain>
        <tissue evidence="2">Blood</tissue>
    </source>
</reference>
<feature type="compositionally biased region" description="Polar residues" evidence="1">
    <location>
        <begin position="89"/>
        <end position="98"/>
    </location>
</feature>
<accession>A0ABD0RHL6</accession>
<evidence type="ECO:0000256" key="1">
    <source>
        <dbReference type="SAM" id="MobiDB-lite"/>
    </source>
</evidence>
<feature type="non-terminal residue" evidence="2">
    <location>
        <position position="1"/>
    </location>
</feature>
<dbReference type="AlphaFoldDB" id="A0ABD0RHL6"/>
<feature type="non-terminal residue" evidence="2">
    <location>
        <position position="109"/>
    </location>
</feature>
<organism evidence="2 3">
    <name type="scientific">Cirrhinus mrigala</name>
    <name type="common">Mrigala</name>
    <dbReference type="NCBI Taxonomy" id="683832"/>
    <lineage>
        <taxon>Eukaryota</taxon>
        <taxon>Metazoa</taxon>
        <taxon>Chordata</taxon>
        <taxon>Craniata</taxon>
        <taxon>Vertebrata</taxon>
        <taxon>Euteleostomi</taxon>
        <taxon>Actinopterygii</taxon>
        <taxon>Neopterygii</taxon>
        <taxon>Teleostei</taxon>
        <taxon>Ostariophysi</taxon>
        <taxon>Cypriniformes</taxon>
        <taxon>Cyprinidae</taxon>
        <taxon>Labeoninae</taxon>
        <taxon>Labeonini</taxon>
        <taxon>Cirrhinus</taxon>
    </lineage>
</organism>
<evidence type="ECO:0000313" key="3">
    <source>
        <dbReference type="Proteomes" id="UP001529510"/>
    </source>
</evidence>
<comment type="caution">
    <text evidence="2">The sequence shown here is derived from an EMBL/GenBank/DDBJ whole genome shotgun (WGS) entry which is preliminary data.</text>
</comment>
<name>A0ABD0RHL6_CIRMR</name>
<sequence length="109" mass="11231">QAGDGASEEKGGVEGMLAGITIVGCATNCSVVRSNCSSRTDTPVQDRSQVLIICLCLAPTAPVCRSLAVSQSAEEATEAIEVSEEAGPNENSDSTLGSFTEHVFTDNTH</sequence>
<keyword evidence="3" id="KW-1185">Reference proteome</keyword>
<dbReference type="EMBL" id="JAMKFB020000003">
    <property type="protein sequence ID" value="KAL0198038.1"/>
    <property type="molecule type" value="Genomic_DNA"/>
</dbReference>
<evidence type="ECO:0000313" key="2">
    <source>
        <dbReference type="EMBL" id="KAL0198038.1"/>
    </source>
</evidence>
<proteinExistence type="predicted"/>
<dbReference type="Proteomes" id="UP001529510">
    <property type="component" value="Unassembled WGS sequence"/>
</dbReference>
<feature type="region of interest" description="Disordered" evidence="1">
    <location>
        <begin position="78"/>
        <end position="109"/>
    </location>
</feature>